<dbReference type="Proteomes" id="UP000694865">
    <property type="component" value="Unplaced"/>
</dbReference>
<evidence type="ECO:0000256" key="10">
    <source>
        <dbReference type="ARBA" id="ARBA00044721"/>
    </source>
</evidence>
<dbReference type="InterPro" id="IPR005599">
    <property type="entry name" value="GPI_mannosylTrfase"/>
</dbReference>
<name>A0ABM0MST2_SACKO</name>
<evidence type="ECO:0000256" key="5">
    <source>
        <dbReference type="ARBA" id="ARBA00022679"/>
    </source>
</evidence>
<keyword evidence="8 12" id="KW-1133">Transmembrane helix</keyword>
<comment type="pathway">
    <text evidence="2">Protein modification; protein glycosylation.</text>
</comment>
<evidence type="ECO:0000256" key="3">
    <source>
        <dbReference type="ARBA" id="ARBA00007063"/>
    </source>
</evidence>
<reference evidence="14" key="1">
    <citation type="submission" date="2025-08" db="UniProtKB">
        <authorList>
            <consortium name="RefSeq"/>
        </authorList>
    </citation>
    <scope>IDENTIFICATION</scope>
    <source>
        <tissue evidence="14">Testes</tissue>
    </source>
</reference>
<feature type="transmembrane region" description="Helical" evidence="12">
    <location>
        <begin position="333"/>
        <end position="359"/>
    </location>
</feature>
<dbReference type="PANTHER" id="PTHR22760">
    <property type="entry name" value="GLYCOSYLTRANSFERASE"/>
    <property type="match status" value="1"/>
</dbReference>
<feature type="transmembrane region" description="Helical" evidence="12">
    <location>
        <begin position="167"/>
        <end position="184"/>
    </location>
</feature>
<feature type="transmembrane region" description="Helical" evidence="12">
    <location>
        <begin position="27"/>
        <end position="46"/>
    </location>
</feature>
<keyword evidence="7 12" id="KW-0256">Endoplasmic reticulum</keyword>
<evidence type="ECO:0000256" key="12">
    <source>
        <dbReference type="RuleBase" id="RU363075"/>
    </source>
</evidence>
<dbReference type="PANTHER" id="PTHR22760:SF1">
    <property type="entry name" value="DOL-P-MAN:MAN(7)GLCNAC(2)-PP-DOL ALPHA-1,6-MANNOSYLTRANSFERASE"/>
    <property type="match status" value="1"/>
</dbReference>
<feature type="transmembrane region" description="Helical" evidence="12">
    <location>
        <begin position="282"/>
        <end position="299"/>
    </location>
</feature>
<feature type="transmembrane region" description="Helical" evidence="12">
    <location>
        <begin position="113"/>
        <end position="133"/>
    </location>
</feature>
<feature type="transmembrane region" description="Helical" evidence="12">
    <location>
        <begin position="306"/>
        <end position="327"/>
    </location>
</feature>
<organism evidence="13 14">
    <name type="scientific">Saccoglossus kowalevskii</name>
    <name type="common">Acorn worm</name>
    <dbReference type="NCBI Taxonomy" id="10224"/>
    <lineage>
        <taxon>Eukaryota</taxon>
        <taxon>Metazoa</taxon>
        <taxon>Hemichordata</taxon>
        <taxon>Enteropneusta</taxon>
        <taxon>Harrimaniidae</taxon>
        <taxon>Saccoglossus</taxon>
    </lineage>
</organism>
<protein>
    <recommendedName>
        <fullName evidence="12">Mannosyltransferase</fullName>
        <ecNumber evidence="12">2.4.1.-</ecNumber>
    </recommendedName>
</protein>
<evidence type="ECO:0000313" key="13">
    <source>
        <dbReference type="Proteomes" id="UP000694865"/>
    </source>
</evidence>
<comment type="similarity">
    <text evidence="3 12">Belongs to the glycosyltransferase 22 family.</text>
</comment>
<sequence>MTACDLIRLLPRDIRRHWHDFNRSQSFFTMLSESLLLIAGTLHLVICPYTKVEESFNLQAMHDLLYHQGNISKYDHLEFPGVVPRTFIGPLFVSLLSAPFVALSSFLGLSKAYSQVIVRGVLGLSVLYAFIKFKQAVRIKFGKDVARYMTLLTITQFHFLFYVTRPLPNVFALALVLLAFRSWLLRHHKSFIWLSAFAILVFRSELCILCGLLLIMELLTSKLSINKLLQYAIPAGFVSLVMNKSSNWGTSPFLWYFYSAIPRALGTSLFFVPIGGYVDSRVRTLLLPTIGFVFLYSILPHKELRFIIYVFPVLNIAAARAITFILNNLHKSVVYKILTIGVIGHFVLNTLISSGFLYVSSINYPGGQALWQLHHTQMSSGPVHIHIDVQSAQTGISRFMQINPEWIYNKTEDLVPGSKDMMSFSHLMLGATDKTSKQLTPYKDSHDILFQISAFSGLAIDRKLKQPFIKREQNIFVLQKKT</sequence>
<keyword evidence="9 12" id="KW-0472">Membrane</keyword>
<keyword evidence="4 12" id="KW-0328">Glycosyltransferase</keyword>
<comment type="catalytic activity">
    <reaction evidence="11">
        <text>an alpha-D-Man-(1-&gt;2)-alpha-D-Man-(1-&gt;2)-alpha-D-Man-(1-&gt;3)-[alpha-D-Man-(1-&gt;2)-alpha-D-Man-(1-&gt;3)-alpha-D-Man-(1-&gt;6)]-beta-D-Man-(1-&gt;4)-beta-D-GlcNAc-(1-&gt;4)-alpha-D-GlcNAc-diphospho-di-trans,poly-cis-dolichol + a di-trans,poly-cis-dolichyl beta-D-mannosyl phosphate = an alpha-D-Man-(1-&gt;2)-alpha-D-Man-(1-&gt;2)-alpha-D-Man-(1-&gt;3)-[alpha-D-Man-(1-&gt;2)-alpha-D-Man-(1-&gt;3)-[alpha-D-Man-(1-&gt;6)]-alpha-D-Man-(1-&gt;6)]-beta-D-Man-(1-&gt;4)-beta-D-GlcNAc-(1-&gt;4)-alpha-D-GlcNAc-diphospho-di-trans,poly-cis-dolichol + a di-trans,poly-cis-dolichyl phosphate + H(+)</text>
        <dbReference type="Rhea" id="RHEA:29535"/>
        <dbReference type="Rhea" id="RHEA-COMP:19498"/>
        <dbReference type="Rhea" id="RHEA-COMP:19501"/>
        <dbReference type="Rhea" id="RHEA-COMP:19518"/>
        <dbReference type="Rhea" id="RHEA-COMP:19519"/>
        <dbReference type="ChEBI" id="CHEBI:15378"/>
        <dbReference type="ChEBI" id="CHEBI:57683"/>
        <dbReference type="ChEBI" id="CHEBI:58211"/>
        <dbReference type="ChEBI" id="CHEBI:132517"/>
        <dbReference type="ChEBI" id="CHEBI:132519"/>
        <dbReference type="EC" id="2.4.1.260"/>
    </reaction>
    <physiologicalReaction direction="left-to-right" evidence="11">
        <dbReference type="Rhea" id="RHEA:29536"/>
    </physiologicalReaction>
</comment>
<keyword evidence="5" id="KW-0808">Transferase</keyword>
<evidence type="ECO:0000256" key="1">
    <source>
        <dbReference type="ARBA" id="ARBA00004477"/>
    </source>
</evidence>
<gene>
    <name evidence="14" type="primary">LOC100374699</name>
</gene>
<keyword evidence="6 12" id="KW-0812">Transmembrane</keyword>
<comment type="function">
    <text evidence="10">Mannosyltransferase that operates in the biosynthetic pathway of dolichol-linked oligosaccharides, the glycan precursors employed in protein asparagine (N)-glycosylation. The assembly of dolichol-linked oligosaccharides begins on the cytosolic side of the endoplasmic reticulum membrane and finishes in its lumen. The sequential addition of sugars to dolichol pyrophosphate produces dolichol-linked oligosaccharides containing fourteen sugars, including two GlcNAcs, nine mannoses and three glucoses. Once assembled, the oligosaccharide is transferred from the lipid to nascent proteins by oligosaccharyltransferases. In the lumen of the endoplasmic reticulum, adds the eighth mannose residue in an alpha-1,6 linkage onto Man(7)GlcNAc(2)-PP-dolichol to produce Man(8)GlcNAc(2)-PP-dolichol.</text>
</comment>
<proteinExistence type="inferred from homology"/>
<feature type="transmembrane region" description="Helical" evidence="12">
    <location>
        <begin position="255"/>
        <end position="276"/>
    </location>
</feature>
<evidence type="ECO:0000256" key="7">
    <source>
        <dbReference type="ARBA" id="ARBA00022824"/>
    </source>
</evidence>
<dbReference type="EC" id="2.4.1.-" evidence="12"/>
<accession>A0ABM0MST2</accession>
<evidence type="ECO:0000256" key="6">
    <source>
        <dbReference type="ARBA" id="ARBA00022692"/>
    </source>
</evidence>
<evidence type="ECO:0000313" key="14">
    <source>
        <dbReference type="RefSeq" id="XP_006823073.1"/>
    </source>
</evidence>
<evidence type="ECO:0000256" key="4">
    <source>
        <dbReference type="ARBA" id="ARBA00022676"/>
    </source>
</evidence>
<feature type="transmembrane region" description="Helical" evidence="12">
    <location>
        <begin position="191"/>
        <end position="216"/>
    </location>
</feature>
<keyword evidence="13" id="KW-1185">Reference proteome</keyword>
<dbReference type="RefSeq" id="XP_006823073.1">
    <property type="nucleotide sequence ID" value="XM_006823010.1"/>
</dbReference>
<evidence type="ECO:0000256" key="8">
    <source>
        <dbReference type="ARBA" id="ARBA00022989"/>
    </source>
</evidence>
<evidence type="ECO:0000256" key="9">
    <source>
        <dbReference type="ARBA" id="ARBA00023136"/>
    </source>
</evidence>
<evidence type="ECO:0000256" key="11">
    <source>
        <dbReference type="ARBA" id="ARBA00048899"/>
    </source>
</evidence>
<dbReference type="GeneID" id="100374699"/>
<evidence type="ECO:0000256" key="2">
    <source>
        <dbReference type="ARBA" id="ARBA00004922"/>
    </source>
</evidence>
<comment type="subcellular location">
    <subcellularLocation>
        <location evidence="1 12">Endoplasmic reticulum membrane</location>
        <topology evidence="1 12">Multi-pass membrane protein</topology>
    </subcellularLocation>
</comment>
<feature type="transmembrane region" description="Helical" evidence="12">
    <location>
        <begin position="87"/>
        <end position="107"/>
    </location>
</feature>
<dbReference type="Pfam" id="PF03901">
    <property type="entry name" value="Glyco_transf_22"/>
    <property type="match status" value="1"/>
</dbReference>